<dbReference type="Pfam" id="PF14723">
    <property type="entry name" value="SSFA2_C"/>
    <property type="match status" value="1"/>
</dbReference>
<organism evidence="5 6">
    <name type="scientific">Rousettus aegyptiacus</name>
    <name type="common">Egyptian fruit bat</name>
    <name type="synonym">Pteropus aegyptiacus</name>
    <dbReference type="NCBI Taxonomy" id="9407"/>
    <lineage>
        <taxon>Eukaryota</taxon>
        <taxon>Metazoa</taxon>
        <taxon>Chordata</taxon>
        <taxon>Craniata</taxon>
        <taxon>Vertebrata</taxon>
        <taxon>Euteleostomi</taxon>
        <taxon>Mammalia</taxon>
        <taxon>Eutheria</taxon>
        <taxon>Laurasiatheria</taxon>
        <taxon>Chiroptera</taxon>
        <taxon>Yinpterochiroptera</taxon>
        <taxon>Pteropodoidea</taxon>
        <taxon>Pteropodidae</taxon>
        <taxon>Rousettinae</taxon>
        <taxon>Rousettus</taxon>
    </lineage>
</organism>
<feature type="region of interest" description="Disordered" evidence="3">
    <location>
        <begin position="375"/>
        <end position="501"/>
    </location>
</feature>
<dbReference type="PANTHER" id="PTHR17469">
    <property type="entry name" value="SPERM SPECIFIC ANTIGEN 2-RELATED"/>
    <property type="match status" value="1"/>
</dbReference>
<dbReference type="PANTHER" id="PTHR17469:SF14">
    <property type="entry name" value="PROTEIN ITPRID1"/>
    <property type="match status" value="1"/>
</dbReference>
<proteinExistence type="predicted"/>
<dbReference type="EMBL" id="JACASE010000013">
    <property type="protein sequence ID" value="KAF6418593.1"/>
    <property type="molecule type" value="Genomic_DNA"/>
</dbReference>
<feature type="compositionally biased region" description="Polar residues" evidence="3">
    <location>
        <begin position="484"/>
        <end position="494"/>
    </location>
</feature>
<dbReference type="Pfam" id="PF14722">
    <property type="entry name" value="KRAP_IP3R_bind"/>
    <property type="match status" value="1"/>
</dbReference>
<dbReference type="Proteomes" id="UP000593571">
    <property type="component" value="Unassembled WGS sequence"/>
</dbReference>
<dbReference type="AlphaFoldDB" id="A0A7J8D661"/>
<feature type="compositionally biased region" description="Pro residues" evidence="3">
    <location>
        <begin position="457"/>
        <end position="467"/>
    </location>
</feature>
<feature type="compositionally biased region" description="Polar residues" evidence="3">
    <location>
        <begin position="327"/>
        <end position="339"/>
    </location>
</feature>
<feature type="compositionally biased region" description="Basic and acidic residues" evidence="3">
    <location>
        <begin position="1030"/>
        <end position="1042"/>
    </location>
</feature>
<feature type="region of interest" description="Disordered" evidence="3">
    <location>
        <begin position="530"/>
        <end position="575"/>
    </location>
</feature>
<feature type="region of interest" description="Disordered" evidence="3">
    <location>
        <begin position="253"/>
        <end position="339"/>
    </location>
</feature>
<feature type="compositionally biased region" description="Basic and acidic residues" evidence="3">
    <location>
        <begin position="289"/>
        <end position="307"/>
    </location>
</feature>
<protein>
    <submittedName>
        <fullName evidence="5">ITPR interacting domain containing 1</fullName>
    </submittedName>
</protein>
<comment type="caution">
    <text evidence="5">The sequence shown here is derived from an EMBL/GenBank/DDBJ whole genome shotgun (WGS) entry which is preliminary data.</text>
</comment>
<accession>A0A7J8D661</accession>
<dbReference type="InterPro" id="IPR029325">
    <property type="entry name" value="ITPR-bd"/>
</dbReference>
<gene>
    <name evidence="5" type="ORF">HJG63_006961</name>
</gene>
<evidence type="ECO:0000259" key="4">
    <source>
        <dbReference type="SMART" id="SM01257"/>
    </source>
</evidence>
<dbReference type="InterPro" id="IPR029326">
    <property type="entry name" value="SSFA2_C"/>
</dbReference>
<dbReference type="InterPro" id="IPR043444">
    <property type="entry name" value="TESPA1-like"/>
</dbReference>
<name>A0A7J8D661_ROUAE</name>
<sequence>MEYLPTRLHHAGCCRPDSGSVLNNSPVMAEKSHGSDSLQGSQEKSRRDILRSTKSAWAPLDERMPPGSEEESQHLSIPTLEDAKQESIQQWLDSGFFVNENFQQVSDHAVNLHEQGMVQMTVKDYLRSLHQFSETPTLSRGTSFNSCHSAAGIPQSIPEWLEFWENDPVEVLLDLGFGADEPDICTQIPARFLGCGSAARGIDIRVFLEAQKQRMDIENPDLYGRFRQLEILDHVATAFSSLLNDVSALQNKAREKDGGESVQRTSVSRAKEHQRRVGELFRSAPKQNTRRDCDSEAAESLKTREEFSITSAKPGGCGEEFPARTGNHGQSHLSPSAEHSSLRACDDLIPCRPPRVPLKKQWPYSAVLAKQAPPSCVSEGSVKDRTQKENSIQTDKLKNLPRLASKAPDSFEMEEVQSFEEEIGNPLDLSSGTEGATVTRANSCQSDSSGFLEEPPEPPPLQLPPLPGSQGPTENGCLKPGGHSQHSVSAQDCQPESDESAFKSVVSTAFSSQDWNVLEEKASASVVEKESQFEAVEGPPELLTPDTATIGGEQPRRDGRLRPQLPGPQTEHEDGVGMVTSEQDRLLRFIMTCPTDVKDGFVGPEGVGERCVQSHHRESPRSPGTGHVQGQLLPIDLEAPGGAEPSKLCSDINDTLPTWEGLPWRVPEPGKVTPHTADLIQASDKSIPHLDELSGGATPQEKPRCSVLGQTPPGAESGMGNLPPNADVNTVSSKSVTVQMSPNLALAAQTAVTSGADSRGTTFECTVYDPVATTEPELGTEARQLADVSVHIYRCEPRSQHHRSAPSYRAQPLTKSVSLDAGFPRIYPVDSCHAAPTHCCHCYHHRPHRPAERQSPSPVPSAHGHRLCSHGHLEARFMKALKVLQDAAVRELCSCSVHEMEAMKMLCQSFREHLEEIEPPLVGQQALFSRDVSEEERKEAEQLQTLREALRQQVEELEFQLGDRARQIREEGTQLQLELLTGELPEHCTNPRQYDWMEEKNGQTSCADIHPVTVPGAACPPDDGQQASCSEEKPCEDTEQRKPSTSQEENPHQTPTPMATKSWTSIP</sequence>
<feature type="compositionally biased region" description="Acidic residues" evidence="3">
    <location>
        <begin position="411"/>
        <end position="423"/>
    </location>
</feature>
<keyword evidence="6" id="KW-1185">Reference proteome</keyword>
<reference evidence="5 6" key="1">
    <citation type="journal article" date="2020" name="Nature">
        <title>Six reference-quality genomes reveal evolution of bat adaptations.</title>
        <authorList>
            <person name="Jebb D."/>
            <person name="Huang Z."/>
            <person name="Pippel M."/>
            <person name="Hughes G.M."/>
            <person name="Lavrichenko K."/>
            <person name="Devanna P."/>
            <person name="Winkler S."/>
            <person name="Jermiin L.S."/>
            <person name="Skirmuntt E.C."/>
            <person name="Katzourakis A."/>
            <person name="Burkitt-Gray L."/>
            <person name="Ray D.A."/>
            <person name="Sullivan K.A.M."/>
            <person name="Roscito J.G."/>
            <person name="Kirilenko B.M."/>
            <person name="Davalos L.M."/>
            <person name="Corthals A.P."/>
            <person name="Power M.L."/>
            <person name="Jones G."/>
            <person name="Ransome R.D."/>
            <person name="Dechmann D.K.N."/>
            <person name="Locatelli A.G."/>
            <person name="Puechmaille S.J."/>
            <person name="Fedrigo O."/>
            <person name="Jarvis E.D."/>
            <person name="Hiller M."/>
            <person name="Vernes S.C."/>
            <person name="Myers E.W."/>
            <person name="Teeling E.C."/>
        </authorList>
    </citation>
    <scope>NUCLEOTIDE SEQUENCE [LARGE SCALE GENOMIC DNA]</scope>
    <source>
        <strain evidence="5">MRouAeg1</strain>
        <tissue evidence="5">Muscle</tissue>
    </source>
</reference>
<evidence type="ECO:0000313" key="5">
    <source>
        <dbReference type="EMBL" id="KAF6418593.1"/>
    </source>
</evidence>
<feature type="compositionally biased region" description="Polar residues" evidence="3">
    <location>
        <begin position="1043"/>
        <end position="1067"/>
    </location>
</feature>
<feature type="domain" description="ITPR-interacting" evidence="4">
    <location>
        <begin position="136"/>
        <end position="288"/>
    </location>
</feature>
<dbReference type="SMART" id="SM01257">
    <property type="entry name" value="KRAP_IP3R_bind"/>
    <property type="match status" value="1"/>
</dbReference>
<feature type="coiled-coil region" evidence="2">
    <location>
        <begin position="932"/>
        <end position="960"/>
    </location>
</feature>
<feature type="compositionally biased region" description="Basic and acidic residues" evidence="3">
    <location>
        <begin position="269"/>
        <end position="279"/>
    </location>
</feature>
<evidence type="ECO:0000256" key="2">
    <source>
        <dbReference type="SAM" id="Coils"/>
    </source>
</evidence>
<evidence type="ECO:0000313" key="6">
    <source>
        <dbReference type="Proteomes" id="UP000593571"/>
    </source>
</evidence>
<evidence type="ECO:0000256" key="3">
    <source>
        <dbReference type="SAM" id="MobiDB-lite"/>
    </source>
</evidence>
<evidence type="ECO:0000256" key="1">
    <source>
        <dbReference type="ARBA" id="ARBA00023054"/>
    </source>
</evidence>
<keyword evidence="1 2" id="KW-0175">Coiled coil</keyword>
<feature type="region of interest" description="Disordered" evidence="3">
    <location>
        <begin position="689"/>
        <end position="729"/>
    </location>
</feature>
<dbReference type="GO" id="GO:0005102">
    <property type="term" value="F:signaling receptor binding"/>
    <property type="evidence" value="ECO:0007669"/>
    <property type="project" value="InterPro"/>
</dbReference>
<feature type="region of interest" description="Disordered" evidence="3">
    <location>
        <begin position="1017"/>
        <end position="1067"/>
    </location>
</feature>
<feature type="region of interest" description="Disordered" evidence="3">
    <location>
        <begin position="14"/>
        <end position="80"/>
    </location>
</feature>
<feature type="compositionally biased region" description="Polar residues" evidence="3">
    <location>
        <begin position="428"/>
        <end position="449"/>
    </location>
</feature>